<keyword evidence="8 10" id="KW-0720">Serine protease</keyword>
<feature type="compositionally biased region" description="Basic and acidic residues" evidence="12">
    <location>
        <begin position="590"/>
        <end position="608"/>
    </location>
</feature>
<dbReference type="PRINTS" id="PR00723">
    <property type="entry name" value="SUBTILISIN"/>
</dbReference>
<evidence type="ECO:0000256" key="1">
    <source>
        <dbReference type="ARBA" id="ARBA00001913"/>
    </source>
</evidence>
<dbReference type="GO" id="GO:0046872">
    <property type="term" value="F:metal ion binding"/>
    <property type="evidence" value="ECO:0007669"/>
    <property type="project" value="UniProtKB-KW"/>
</dbReference>
<sequence length="639" mass="70660">MKTTVYKFSLFSFIIICTLFYNSSVPSHAANSDQLLVGYENNKSKEAIIEESSQVVHQFQNIPAMLVLIQPDKLEYLHENYEISYTENNLDLELTYDKSNKLEDHPINDTVIEQWNIEAIGAPSAWQESLTGENIKIAIIDTGISDHADLAISDGISTVDYTTSWKDDNGHGTHVAGIIGAKQNKIGIVGVAPTADLFAVKALDNNGEGNLADLVEAIDWAIQQDMDIINLSLGTSHDSQTLKEIIKKAYSSGILIVGASGNNGSESSSVSYPAKYPEVIAVSAINKDLLIESFASTGTEVELSAPGTEITSTHLNNLYAKFTGTSQASPHVTGMLALLKQKHPNLSNRRLREIIADNSLDLGELGRDSFYGHGMINYSQSDIKPPAEVSGVKVTNYTSNSITISWDNPDDKDLAKVNLIINENAQTSVSRVDKSTFTFFDLAPDSLYEIIIKSVDSSGNESEGFKISTRTKEEKVEDNIRNNQKEVNPKEVILKEEKPLEKKREESEESEQSNKKPIKNSQEKDTKKTPAKEIVKDNVRESKKKEENLKEVSIQDSSSPAKSPPSNGRKVSEEMNTPVKQKQALQAAPKENDASTIREIKDKSKKDNDITTNFKEIVAFLTIFLELFERFIGKLLSFS</sequence>
<dbReference type="InterPro" id="IPR023828">
    <property type="entry name" value="Peptidase_S8_Ser-AS"/>
</dbReference>
<feature type="domain" description="Fibronectin type-III" evidence="14">
    <location>
        <begin position="385"/>
        <end position="474"/>
    </location>
</feature>
<dbReference type="Gene3D" id="2.60.40.10">
    <property type="entry name" value="Immunoglobulins"/>
    <property type="match status" value="1"/>
</dbReference>
<keyword evidence="4" id="KW-0964">Secreted</keyword>
<dbReference type="GO" id="GO:0006508">
    <property type="term" value="P:proteolysis"/>
    <property type="evidence" value="ECO:0007669"/>
    <property type="project" value="UniProtKB-KW"/>
</dbReference>
<evidence type="ECO:0000256" key="3">
    <source>
        <dbReference type="ARBA" id="ARBA00011073"/>
    </source>
</evidence>
<keyword evidence="5 10" id="KW-0645">Protease</keyword>
<comment type="similarity">
    <text evidence="3 10 11">Belongs to the peptidase S8 family.</text>
</comment>
<evidence type="ECO:0000256" key="7">
    <source>
        <dbReference type="ARBA" id="ARBA00022801"/>
    </source>
</evidence>
<dbReference type="RefSeq" id="WP_093210573.1">
    <property type="nucleotide sequence ID" value="NZ_FNFL01000001.1"/>
</dbReference>
<feature type="chain" id="PRO_5011793049" evidence="13">
    <location>
        <begin position="30"/>
        <end position="639"/>
    </location>
</feature>
<dbReference type="InterPro" id="IPR050131">
    <property type="entry name" value="Peptidase_S8_subtilisin-like"/>
</dbReference>
<evidence type="ECO:0000256" key="12">
    <source>
        <dbReference type="SAM" id="MobiDB-lite"/>
    </source>
</evidence>
<keyword evidence="16" id="KW-1185">Reference proteome</keyword>
<organism evidence="15 16">
    <name type="scientific">Sediminibacillus albus</name>
    <dbReference type="NCBI Taxonomy" id="407036"/>
    <lineage>
        <taxon>Bacteria</taxon>
        <taxon>Bacillati</taxon>
        <taxon>Bacillota</taxon>
        <taxon>Bacilli</taxon>
        <taxon>Bacillales</taxon>
        <taxon>Bacillaceae</taxon>
        <taxon>Sediminibacillus</taxon>
    </lineage>
</organism>
<protein>
    <submittedName>
        <fullName evidence="15">Minor extracellular protease Epr</fullName>
    </submittedName>
</protein>
<dbReference type="InterPro" id="IPR013783">
    <property type="entry name" value="Ig-like_fold"/>
</dbReference>
<dbReference type="AlphaFoldDB" id="A0A1G8VZH1"/>
<evidence type="ECO:0000256" key="6">
    <source>
        <dbReference type="ARBA" id="ARBA00022723"/>
    </source>
</evidence>
<dbReference type="InterPro" id="IPR015500">
    <property type="entry name" value="Peptidase_S8_subtilisin-rel"/>
</dbReference>
<name>A0A1G8VZH1_9BACI</name>
<dbReference type="PROSITE" id="PS00138">
    <property type="entry name" value="SUBTILASE_SER"/>
    <property type="match status" value="1"/>
</dbReference>
<dbReference type="OrthoDB" id="9798386at2"/>
<feature type="active site" description="Charge relay system" evidence="10">
    <location>
        <position position="326"/>
    </location>
</feature>
<evidence type="ECO:0000256" key="4">
    <source>
        <dbReference type="ARBA" id="ARBA00022525"/>
    </source>
</evidence>
<keyword evidence="6" id="KW-0479">Metal-binding</keyword>
<feature type="compositionally biased region" description="Polar residues" evidence="12">
    <location>
        <begin position="554"/>
        <end position="566"/>
    </location>
</feature>
<evidence type="ECO:0000313" key="15">
    <source>
        <dbReference type="EMBL" id="SDJ70620.1"/>
    </source>
</evidence>
<evidence type="ECO:0000256" key="9">
    <source>
        <dbReference type="ARBA" id="ARBA00022837"/>
    </source>
</evidence>
<dbReference type="SUPFAM" id="SSF49265">
    <property type="entry name" value="Fibronectin type III"/>
    <property type="match status" value="1"/>
</dbReference>
<feature type="active site" description="Charge relay system" evidence="10">
    <location>
        <position position="141"/>
    </location>
</feature>
<comment type="cofactor">
    <cofactor evidence="1">
        <name>Ca(2+)</name>
        <dbReference type="ChEBI" id="CHEBI:29108"/>
    </cofactor>
</comment>
<feature type="compositionally biased region" description="Polar residues" evidence="12">
    <location>
        <begin position="574"/>
        <end position="584"/>
    </location>
</feature>
<dbReference type="InterPro" id="IPR003961">
    <property type="entry name" value="FN3_dom"/>
</dbReference>
<dbReference type="InterPro" id="IPR034202">
    <property type="entry name" value="Subtilisin_Carlsberg-like"/>
</dbReference>
<feature type="active site" description="Charge relay system" evidence="10">
    <location>
        <position position="171"/>
    </location>
</feature>
<dbReference type="GO" id="GO:0005576">
    <property type="term" value="C:extracellular region"/>
    <property type="evidence" value="ECO:0007669"/>
    <property type="project" value="UniProtKB-SubCell"/>
</dbReference>
<dbReference type="CDD" id="cd07477">
    <property type="entry name" value="Peptidases_S8_Subtilisin_subset"/>
    <property type="match status" value="1"/>
</dbReference>
<feature type="region of interest" description="Disordered" evidence="12">
    <location>
        <begin position="459"/>
        <end position="608"/>
    </location>
</feature>
<comment type="subcellular location">
    <subcellularLocation>
        <location evidence="2">Secreted</location>
    </subcellularLocation>
</comment>
<dbReference type="PROSITE" id="PS00136">
    <property type="entry name" value="SUBTILASE_ASP"/>
    <property type="match status" value="1"/>
</dbReference>
<dbReference type="InterPro" id="IPR036116">
    <property type="entry name" value="FN3_sf"/>
</dbReference>
<evidence type="ECO:0000256" key="13">
    <source>
        <dbReference type="SAM" id="SignalP"/>
    </source>
</evidence>
<dbReference type="Pfam" id="PF00082">
    <property type="entry name" value="Peptidase_S8"/>
    <property type="match status" value="1"/>
</dbReference>
<dbReference type="PANTHER" id="PTHR43806">
    <property type="entry name" value="PEPTIDASE S8"/>
    <property type="match status" value="1"/>
</dbReference>
<dbReference type="InterPro" id="IPR000209">
    <property type="entry name" value="Peptidase_S8/S53_dom"/>
</dbReference>
<dbReference type="PROSITE" id="PS51892">
    <property type="entry name" value="SUBTILASE"/>
    <property type="match status" value="1"/>
</dbReference>
<dbReference type="STRING" id="407036.SAMN05216243_0418"/>
<dbReference type="Proteomes" id="UP000198694">
    <property type="component" value="Unassembled WGS sequence"/>
</dbReference>
<accession>A0A1G8VZH1</accession>
<dbReference type="PANTHER" id="PTHR43806:SF11">
    <property type="entry name" value="CEREVISIN-RELATED"/>
    <property type="match status" value="1"/>
</dbReference>
<evidence type="ECO:0000313" key="16">
    <source>
        <dbReference type="Proteomes" id="UP000198694"/>
    </source>
</evidence>
<feature type="compositionally biased region" description="Basic and acidic residues" evidence="12">
    <location>
        <begin position="470"/>
        <end position="506"/>
    </location>
</feature>
<evidence type="ECO:0000259" key="14">
    <source>
        <dbReference type="PROSITE" id="PS50853"/>
    </source>
</evidence>
<dbReference type="SMART" id="SM00060">
    <property type="entry name" value="FN3"/>
    <property type="match status" value="1"/>
</dbReference>
<dbReference type="CDD" id="cd00063">
    <property type="entry name" value="FN3"/>
    <property type="match status" value="1"/>
</dbReference>
<dbReference type="InterPro" id="IPR023827">
    <property type="entry name" value="Peptidase_S8_Asp-AS"/>
</dbReference>
<evidence type="ECO:0000256" key="2">
    <source>
        <dbReference type="ARBA" id="ARBA00004613"/>
    </source>
</evidence>
<keyword evidence="9" id="KW-0106">Calcium</keyword>
<gene>
    <name evidence="15" type="ORF">SAMN05216243_0418</name>
</gene>
<evidence type="ECO:0000256" key="11">
    <source>
        <dbReference type="RuleBase" id="RU003355"/>
    </source>
</evidence>
<dbReference type="EMBL" id="FNFL01000001">
    <property type="protein sequence ID" value="SDJ70620.1"/>
    <property type="molecule type" value="Genomic_DNA"/>
</dbReference>
<dbReference type="InterPro" id="IPR036852">
    <property type="entry name" value="Peptidase_S8/S53_dom_sf"/>
</dbReference>
<dbReference type="GO" id="GO:0004252">
    <property type="term" value="F:serine-type endopeptidase activity"/>
    <property type="evidence" value="ECO:0007669"/>
    <property type="project" value="UniProtKB-UniRule"/>
</dbReference>
<proteinExistence type="inferred from homology"/>
<feature type="signal peptide" evidence="13">
    <location>
        <begin position="1"/>
        <end position="29"/>
    </location>
</feature>
<feature type="compositionally biased region" description="Basic and acidic residues" evidence="12">
    <location>
        <begin position="521"/>
        <end position="550"/>
    </location>
</feature>
<dbReference type="Gene3D" id="3.40.50.200">
    <property type="entry name" value="Peptidase S8/S53 domain"/>
    <property type="match status" value="1"/>
</dbReference>
<dbReference type="InterPro" id="IPR022398">
    <property type="entry name" value="Peptidase_S8_His-AS"/>
</dbReference>
<dbReference type="SUPFAM" id="SSF52743">
    <property type="entry name" value="Subtilisin-like"/>
    <property type="match status" value="1"/>
</dbReference>
<reference evidence="15 16" key="1">
    <citation type="submission" date="2016-10" db="EMBL/GenBank/DDBJ databases">
        <authorList>
            <person name="de Groot N.N."/>
        </authorList>
    </citation>
    <scope>NUCLEOTIDE SEQUENCE [LARGE SCALE GENOMIC DNA]</scope>
    <source>
        <strain evidence="15 16">CGMCC 1.6502</strain>
    </source>
</reference>
<evidence type="ECO:0000256" key="8">
    <source>
        <dbReference type="ARBA" id="ARBA00022825"/>
    </source>
</evidence>
<evidence type="ECO:0000256" key="5">
    <source>
        <dbReference type="ARBA" id="ARBA00022670"/>
    </source>
</evidence>
<evidence type="ECO:0000256" key="10">
    <source>
        <dbReference type="PROSITE-ProRule" id="PRU01240"/>
    </source>
</evidence>
<keyword evidence="13" id="KW-0732">Signal</keyword>
<dbReference type="PROSITE" id="PS50853">
    <property type="entry name" value="FN3"/>
    <property type="match status" value="1"/>
</dbReference>
<keyword evidence="7 10" id="KW-0378">Hydrolase</keyword>
<dbReference type="Pfam" id="PF00041">
    <property type="entry name" value="fn3"/>
    <property type="match status" value="1"/>
</dbReference>
<dbReference type="PROSITE" id="PS00137">
    <property type="entry name" value="SUBTILASE_HIS"/>
    <property type="match status" value="1"/>
</dbReference>